<feature type="region of interest" description="Disordered" evidence="1">
    <location>
        <begin position="171"/>
        <end position="218"/>
    </location>
</feature>
<keyword evidence="4" id="KW-1185">Reference proteome</keyword>
<dbReference type="EMBL" id="JAZGSY010000161">
    <property type="protein sequence ID" value="KAL1839366.1"/>
    <property type="molecule type" value="Genomic_DNA"/>
</dbReference>
<feature type="compositionally biased region" description="Basic and acidic residues" evidence="1">
    <location>
        <begin position="1"/>
        <end position="10"/>
    </location>
</feature>
<feature type="compositionally biased region" description="Low complexity" evidence="1">
    <location>
        <begin position="22"/>
        <end position="33"/>
    </location>
</feature>
<feature type="compositionally biased region" description="Low complexity" evidence="1">
    <location>
        <begin position="179"/>
        <end position="198"/>
    </location>
</feature>
<comment type="caution">
    <text evidence="3">The sequence shown here is derived from an EMBL/GenBank/DDBJ whole genome shotgun (WGS) entry which is preliminary data.</text>
</comment>
<evidence type="ECO:0000313" key="3">
    <source>
        <dbReference type="EMBL" id="KAL1839366.1"/>
    </source>
</evidence>
<sequence>MGRLADEHLPEVVPGQQPPPQQQYYYQQQQQPQGLSPAETASSPLPQVVPDSSPEFAEQRFYNETDKIPAYYDTAPKLPYEQPIPTPSDQQQQQQQYQPGVFSAISPNSSVPWQSFPPGDDQHTYVNTEPEPEKRVCGLPKRRFIIIAVIIGLVIVAAAIGGGVGGSLAARRSSEEATETPAETTVPAGESTTDSPSITRPPTPTTTTESSTTSSAPQTSITFLHNQTNPAVFERVAFQGYEFANFTGRHTDILTKEDFHDLPFAAISYVWVPNDTGCCITFCASRTDSAGYRCDPIMKNSTDSGKGFPRIHIWCGGWTQAEEMKAKCS</sequence>
<evidence type="ECO:0000256" key="1">
    <source>
        <dbReference type="SAM" id="MobiDB-lite"/>
    </source>
</evidence>
<evidence type="ECO:0000256" key="2">
    <source>
        <dbReference type="SAM" id="Phobius"/>
    </source>
</evidence>
<dbReference type="Proteomes" id="UP001583172">
    <property type="component" value="Unassembled WGS sequence"/>
</dbReference>
<protein>
    <submittedName>
        <fullName evidence="3">Uncharacterized protein</fullName>
    </submittedName>
</protein>
<feature type="compositionally biased region" description="Low complexity" evidence="1">
    <location>
        <begin position="205"/>
        <end position="218"/>
    </location>
</feature>
<feature type="compositionally biased region" description="Basic and acidic residues" evidence="1">
    <location>
        <begin position="57"/>
        <end position="67"/>
    </location>
</feature>
<name>A0ABR3VD88_HUMIN</name>
<keyword evidence="2" id="KW-1133">Transmembrane helix</keyword>
<reference evidence="3 4" key="1">
    <citation type="journal article" date="2024" name="Commun. Biol.">
        <title>Comparative genomic analysis of thermophilic fungi reveals convergent evolutionary adaptations and gene losses.</title>
        <authorList>
            <person name="Steindorff A.S."/>
            <person name="Aguilar-Pontes M.V."/>
            <person name="Robinson A.J."/>
            <person name="Andreopoulos B."/>
            <person name="LaButti K."/>
            <person name="Kuo A."/>
            <person name="Mondo S."/>
            <person name="Riley R."/>
            <person name="Otillar R."/>
            <person name="Haridas S."/>
            <person name="Lipzen A."/>
            <person name="Grimwood J."/>
            <person name="Schmutz J."/>
            <person name="Clum A."/>
            <person name="Reid I.D."/>
            <person name="Moisan M.C."/>
            <person name="Butler G."/>
            <person name="Nguyen T.T.M."/>
            <person name="Dewar K."/>
            <person name="Conant G."/>
            <person name="Drula E."/>
            <person name="Henrissat B."/>
            <person name="Hansel C."/>
            <person name="Singer S."/>
            <person name="Hutchinson M.I."/>
            <person name="de Vries R.P."/>
            <person name="Natvig D.O."/>
            <person name="Powell A.J."/>
            <person name="Tsang A."/>
            <person name="Grigoriev I.V."/>
        </authorList>
    </citation>
    <scope>NUCLEOTIDE SEQUENCE [LARGE SCALE GENOMIC DNA]</scope>
    <source>
        <strain evidence="3 4">CBS 620.91</strain>
    </source>
</reference>
<evidence type="ECO:0000313" key="4">
    <source>
        <dbReference type="Proteomes" id="UP001583172"/>
    </source>
</evidence>
<keyword evidence="2" id="KW-0812">Transmembrane</keyword>
<gene>
    <name evidence="3" type="ORF">VTJ49DRAFT_1601</name>
</gene>
<accession>A0ABR3VD88</accession>
<feature type="region of interest" description="Disordered" evidence="1">
    <location>
        <begin position="1"/>
        <end position="103"/>
    </location>
</feature>
<proteinExistence type="predicted"/>
<feature type="transmembrane region" description="Helical" evidence="2">
    <location>
        <begin position="144"/>
        <end position="164"/>
    </location>
</feature>
<keyword evidence="2" id="KW-0472">Membrane</keyword>
<organism evidence="3 4">
    <name type="scientific">Humicola insolens</name>
    <name type="common">Soft-rot fungus</name>
    <dbReference type="NCBI Taxonomy" id="85995"/>
    <lineage>
        <taxon>Eukaryota</taxon>
        <taxon>Fungi</taxon>
        <taxon>Dikarya</taxon>
        <taxon>Ascomycota</taxon>
        <taxon>Pezizomycotina</taxon>
        <taxon>Sordariomycetes</taxon>
        <taxon>Sordariomycetidae</taxon>
        <taxon>Sordariales</taxon>
        <taxon>Chaetomiaceae</taxon>
        <taxon>Mycothermus</taxon>
    </lineage>
</organism>